<dbReference type="RefSeq" id="WP_145181249.1">
    <property type="nucleotide sequence ID" value="NZ_CP036266.1"/>
</dbReference>
<dbReference type="InterPro" id="IPR013216">
    <property type="entry name" value="Methyltransf_11"/>
</dbReference>
<proteinExistence type="predicted"/>
<reference evidence="2 3" key="1">
    <citation type="submission" date="2019-02" db="EMBL/GenBank/DDBJ databases">
        <title>Deep-cultivation of Planctomycetes and their phenomic and genomic characterization uncovers novel biology.</title>
        <authorList>
            <person name="Wiegand S."/>
            <person name="Jogler M."/>
            <person name="Boedeker C."/>
            <person name="Pinto D."/>
            <person name="Vollmers J."/>
            <person name="Rivas-Marin E."/>
            <person name="Kohn T."/>
            <person name="Peeters S.H."/>
            <person name="Heuer A."/>
            <person name="Rast P."/>
            <person name="Oberbeckmann S."/>
            <person name="Bunk B."/>
            <person name="Jeske O."/>
            <person name="Meyerdierks A."/>
            <person name="Storesund J.E."/>
            <person name="Kallscheuer N."/>
            <person name="Luecker S."/>
            <person name="Lage O.M."/>
            <person name="Pohl T."/>
            <person name="Merkel B.J."/>
            <person name="Hornburger P."/>
            <person name="Mueller R.-W."/>
            <person name="Bruemmer F."/>
            <person name="Labrenz M."/>
            <person name="Spormann A.M."/>
            <person name="Op den Camp H."/>
            <person name="Overmann J."/>
            <person name="Amann R."/>
            <person name="Jetten M.S.M."/>
            <person name="Mascher T."/>
            <person name="Medema M.H."/>
            <person name="Devos D.P."/>
            <person name="Kaster A.-K."/>
            <person name="Ovreas L."/>
            <person name="Rohde M."/>
            <person name="Galperin M.Y."/>
            <person name="Jogler C."/>
        </authorList>
    </citation>
    <scope>NUCLEOTIDE SEQUENCE [LARGE SCALE GENOMIC DNA]</scope>
    <source>
        <strain evidence="2 3">HG66A1</strain>
    </source>
</reference>
<evidence type="ECO:0000313" key="2">
    <source>
        <dbReference type="EMBL" id="QDT19407.1"/>
    </source>
</evidence>
<keyword evidence="3" id="KW-1185">Reference proteome</keyword>
<dbReference type="GO" id="GO:0008757">
    <property type="term" value="F:S-adenosylmethionine-dependent methyltransferase activity"/>
    <property type="evidence" value="ECO:0007669"/>
    <property type="project" value="InterPro"/>
</dbReference>
<gene>
    <name evidence="2" type="primary">ubiE_2</name>
    <name evidence="2" type="ORF">HG66A1_11720</name>
</gene>
<protein>
    <submittedName>
        <fullName evidence="2">Ubiquinone/menaquinone biosynthesis C-methyltransferase UbiE</fullName>
        <ecNumber evidence="2">2.1.1.163</ecNumber>
    </submittedName>
</protein>
<sequence length="261" mass="29502">MAPLSSPQKNNPKRQRLKQSIRSLIEFRGASELDQNQFQSTARKLYDGPAGAVLYLASKLSLHDPLVGRILKTRRFDVTEFRNILDIGAGAGQILGHLLRETHPEARLVACDLSHQMLKRARTRMGSPRPDYLSADLTCLPFQDESFDCVTCGWVLEYLKDPRHGLSEIYRVLQPGGSLFLMATEDRFSGMLNSATWKCRTYNRIELQQAFEETGLPWKEQHWFTPIHQFLKLGGIIVEATKPLEAVEELTADAVSTTTQS</sequence>
<evidence type="ECO:0000313" key="3">
    <source>
        <dbReference type="Proteomes" id="UP000320421"/>
    </source>
</evidence>
<keyword evidence="2" id="KW-0830">Ubiquinone</keyword>
<keyword evidence="2" id="KW-0808">Transferase</keyword>
<dbReference type="PANTHER" id="PTHR43591">
    <property type="entry name" value="METHYLTRANSFERASE"/>
    <property type="match status" value="1"/>
</dbReference>
<dbReference type="GO" id="GO:0032259">
    <property type="term" value="P:methylation"/>
    <property type="evidence" value="ECO:0007669"/>
    <property type="project" value="UniProtKB-KW"/>
</dbReference>
<dbReference type="EMBL" id="CP036266">
    <property type="protein sequence ID" value="QDT19407.1"/>
    <property type="molecule type" value="Genomic_DNA"/>
</dbReference>
<dbReference type="Pfam" id="PF08241">
    <property type="entry name" value="Methyltransf_11"/>
    <property type="match status" value="1"/>
</dbReference>
<dbReference type="GO" id="GO:0043770">
    <property type="term" value="F:demethylmenaquinone methyltransferase activity"/>
    <property type="evidence" value="ECO:0007669"/>
    <property type="project" value="UniProtKB-EC"/>
</dbReference>
<name>A0A517PJ43_9PLAN</name>
<dbReference type="OrthoDB" id="272052at2"/>
<dbReference type="Proteomes" id="UP000320421">
    <property type="component" value="Chromosome"/>
</dbReference>
<dbReference type="Gene3D" id="3.40.50.150">
    <property type="entry name" value="Vaccinia Virus protein VP39"/>
    <property type="match status" value="1"/>
</dbReference>
<feature type="domain" description="Methyltransferase type 11" evidence="1">
    <location>
        <begin position="85"/>
        <end position="180"/>
    </location>
</feature>
<dbReference type="InterPro" id="IPR029063">
    <property type="entry name" value="SAM-dependent_MTases_sf"/>
</dbReference>
<evidence type="ECO:0000259" key="1">
    <source>
        <dbReference type="Pfam" id="PF08241"/>
    </source>
</evidence>
<organism evidence="2 3">
    <name type="scientific">Gimesia chilikensis</name>
    <dbReference type="NCBI Taxonomy" id="2605989"/>
    <lineage>
        <taxon>Bacteria</taxon>
        <taxon>Pseudomonadati</taxon>
        <taxon>Planctomycetota</taxon>
        <taxon>Planctomycetia</taxon>
        <taxon>Planctomycetales</taxon>
        <taxon>Planctomycetaceae</taxon>
        <taxon>Gimesia</taxon>
    </lineage>
</organism>
<dbReference type="EC" id="2.1.1.163" evidence="2"/>
<accession>A0A517PJ43</accession>
<dbReference type="AlphaFoldDB" id="A0A517PJ43"/>
<dbReference type="CDD" id="cd02440">
    <property type="entry name" value="AdoMet_MTases"/>
    <property type="match status" value="1"/>
</dbReference>
<keyword evidence="2" id="KW-0489">Methyltransferase</keyword>
<dbReference type="SUPFAM" id="SSF53335">
    <property type="entry name" value="S-adenosyl-L-methionine-dependent methyltransferases"/>
    <property type="match status" value="1"/>
</dbReference>